<evidence type="ECO:0000256" key="1">
    <source>
        <dbReference type="SAM" id="Phobius"/>
    </source>
</evidence>
<keyword evidence="3" id="KW-1185">Reference proteome</keyword>
<sequence>MKDLHFLIHGWSPAPDRSGIEDSDILEKLLHHLRYPDGPHILLCQSTLPKVVSKIPVMRSIAFNHGSCYRSAVTRLPLEQGDFATILEIQYNICGRRIPNVPNDKGPGHKFHYFSTLRFQYNFRNGKTTYQIFRAENDLKYYREQPPNLEVLTQALVHPFALHLIFLFTGALCRSGELEDLSHRLQTLERQLLRQDSRVTSETAQDTKVHLQTLHQLFREMVASENVNKRDLAAAKCLLSDLRRLQKLARTSQDPYPLDEESHQRVTDGLLFLKTFCEGREVRLASRSRRVENLISLTYNLMANRESVTSQIIATESASIAQGARQDSYAMKTIAVLTMFFLPATFISSLLGTNLFVLDTSGNGKPQLIVSELWWIYLVSAVPLTLFTLLVWWLYLQWLLRGRKIRIAKRAMNGGSTPVEMQHLTSTEDMV</sequence>
<keyword evidence="1" id="KW-1133">Transmembrane helix</keyword>
<dbReference type="AlphaFoldDB" id="A0AA39R065"/>
<feature type="transmembrane region" description="Helical" evidence="1">
    <location>
        <begin position="334"/>
        <end position="353"/>
    </location>
</feature>
<reference evidence="2" key="1">
    <citation type="submission" date="2023-03" db="EMBL/GenBank/DDBJ databases">
        <title>Complete genome of Cladonia borealis.</title>
        <authorList>
            <person name="Park H."/>
        </authorList>
    </citation>
    <scope>NUCLEOTIDE SEQUENCE</scope>
    <source>
        <strain evidence="2">ANT050790</strain>
    </source>
</reference>
<organism evidence="2 3">
    <name type="scientific">Cladonia borealis</name>
    <dbReference type="NCBI Taxonomy" id="184061"/>
    <lineage>
        <taxon>Eukaryota</taxon>
        <taxon>Fungi</taxon>
        <taxon>Dikarya</taxon>
        <taxon>Ascomycota</taxon>
        <taxon>Pezizomycotina</taxon>
        <taxon>Lecanoromycetes</taxon>
        <taxon>OSLEUM clade</taxon>
        <taxon>Lecanoromycetidae</taxon>
        <taxon>Lecanorales</taxon>
        <taxon>Lecanorineae</taxon>
        <taxon>Cladoniaceae</taxon>
        <taxon>Cladonia</taxon>
    </lineage>
</organism>
<protein>
    <submittedName>
        <fullName evidence="2">Uncharacterized protein</fullName>
    </submittedName>
</protein>
<evidence type="ECO:0000313" key="3">
    <source>
        <dbReference type="Proteomes" id="UP001166286"/>
    </source>
</evidence>
<gene>
    <name evidence="2" type="ORF">JMJ35_006475</name>
</gene>
<dbReference type="Gene3D" id="1.20.58.340">
    <property type="entry name" value="Magnesium transport protein CorA, transmembrane region"/>
    <property type="match status" value="1"/>
</dbReference>
<keyword evidence="1" id="KW-0812">Transmembrane</keyword>
<feature type="transmembrane region" description="Helical" evidence="1">
    <location>
        <begin position="373"/>
        <end position="396"/>
    </location>
</feature>
<name>A0AA39R065_9LECA</name>
<keyword evidence="1" id="KW-0472">Membrane</keyword>
<dbReference type="EMBL" id="JAFEKC020000014">
    <property type="protein sequence ID" value="KAK0510923.1"/>
    <property type="molecule type" value="Genomic_DNA"/>
</dbReference>
<dbReference type="Proteomes" id="UP001166286">
    <property type="component" value="Unassembled WGS sequence"/>
</dbReference>
<proteinExistence type="predicted"/>
<evidence type="ECO:0000313" key="2">
    <source>
        <dbReference type="EMBL" id="KAK0510923.1"/>
    </source>
</evidence>
<comment type="caution">
    <text evidence="2">The sequence shown here is derived from an EMBL/GenBank/DDBJ whole genome shotgun (WGS) entry which is preliminary data.</text>
</comment>
<accession>A0AA39R065</accession>